<dbReference type="Pfam" id="PF07714">
    <property type="entry name" value="PK_Tyr_Ser-Thr"/>
    <property type="match status" value="1"/>
</dbReference>
<evidence type="ECO:0000256" key="1">
    <source>
        <dbReference type="SAM" id="MobiDB-lite"/>
    </source>
</evidence>
<accession>A0A024FUX3</accession>
<evidence type="ECO:0000313" key="3">
    <source>
        <dbReference type="EMBL" id="CCI10439.1"/>
    </source>
</evidence>
<evidence type="ECO:0000259" key="2">
    <source>
        <dbReference type="PROSITE" id="PS50011"/>
    </source>
</evidence>
<dbReference type="Gene3D" id="1.10.510.10">
    <property type="entry name" value="Transferase(Phosphotransferase) domain 1"/>
    <property type="match status" value="1"/>
</dbReference>
<reference evidence="3 4" key="1">
    <citation type="submission" date="2012-05" db="EMBL/GenBank/DDBJ databases">
        <title>Recombination and specialization in a pathogen metapopulation.</title>
        <authorList>
            <person name="Gardiner A."/>
            <person name="Kemen E."/>
            <person name="Schultz-Larsen T."/>
            <person name="MacLean D."/>
            <person name="Van Oosterhout C."/>
            <person name="Jones J.D.G."/>
        </authorList>
    </citation>
    <scope>NUCLEOTIDE SEQUENCE [LARGE SCALE GENOMIC DNA]</scope>
    <source>
        <strain evidence="3 4">Ac Nc2</strain>
    </source>
</reference>
<protein>
    <recommendedName>
        <fullName evidence="2">Protein kinase domain-containing protein</fullName>
    </recommendedName>
</protein>
<dbReference type="InterPro" id="IPR000719">
    <property type="entry name" value="Prot_kinase_dom"/>
</dbReference>
<dbReference type="PROSITE" id="PS50011">
    <property type="entry name" value="PROTEIN_KINASE_DOM"/>
    <property type="match status" value="1"/>
</dbReference>
<dbReference type="SUPFAM" id="SSF56112">
    <property type="entry name" value="Protein kinase-like (PK-like)"/>
    <property type="match status" value="1"/>
</dbReference>
<dbReference type="GO" id="GO:0004674">
    <property type="term" value="F:protein serine/threonine kinase activity"/>
    <property type="evidence" value="ECO:0007669"/>
    <property type="project" value="TreeGrafter"/>
</dbReference>
<feature type="region of interest" description="Disordered" evidence="1">
    <location>
        <begin position="1"/>
        <end position="31"/>
    </location>
</feature>
<dbReference type="GO" id="GO:0005524">
    <property type="term" value="F:ATP binding"/>
    <property type="evidence" value="ECO:0007669"/>
    <property type="project" value="InterPro"/>
</dbReference>
<proteinExistence type="predicted"/>
<keyword evidence="4" id="KW-1185">Reference proteome</keyword>
<dbReference type="STRING" id="65357.A0A024FUX3"/>
<name>A0A024FUX3_9STRA</name>
<dbReference type="InterPro" id="IPR001245">
    <property type="entry name" value="Ser-Thr/Tyr_kinase_cat_dom"/>
</dbReference>
<organism evidence="3 4">
    <name type="scientific">Albugo candida</name>
    <dbReference type="NCBI Taxonomy" id="65357"/>
    <lineage>
        <taxon>Eukaryota</taxon>
        <taxon>Sar</taxon>
        <taxon>Stramenopiles</taxon>
        <taxon>Oomycota</taxon>
        <taxon>Peronosporomycetes</taxon>
        <taxon>Albuginales</taxon>
        <taxon>Albuginaceae</taxon>
        <taxon>Albugo</taxon>
    </lineage>
</organism>
<gene>
    <name evidence="3" type="ORF">BN9_098990</name>
</gene>
<sequence>MNLIVPEGTHTSQLDIDEEKSPSARTETERYTVDTTKSNVYSQIDSSKSQSSRKLSNKYNTSKQSNTFWLDQELHPFRIHYDDISFKRLLHSGYAQTSKTRRTSFHKSTHYETWLGQMYKKGTQHRFVVLKWLVHADYDSLNASFHNSMWPFRPRNASNTSPDLDRLNVFKSELYRQVRIQHPHITTLYGVSWTPKTNLIAITEYLSGGNLRQFVQRASIHKTARCWNTQKLQIAYDTTLALQYLHQFNPPIVHSNCNSRNVLLSSDMRAKLSDCGRTRQPTLTDLKDYDLEVGSCRWIAPEVLVGKNACTEAADIYSLGIILLELDTLDFPFSDLLSADRSPVPEIQVLHLIASGAMSPTLSSSCPTSLCRVIERCTRPDPFQRPNSSDVLLVLGELISSM</sequence>
<dbReference type="OrthoDB" id="4062651at2759"/>
<dbReference type="InterPro" id="IPR011009">
    <property type="entry name" value="Kinase-like_dom_sf"/>
</dbReference>
<dbReference type="PANTHER" id="PTHR44329">
    <property type="entry name" value="SERINE/THREONINE-PROTEIN KINASE TNNI3K-RELATED"/>
    <property type="match status" value="1"/>
</dbReference>
<dbReference type="InterPro" id="IPR051681">
    <property type="entry name" value="Ser/Thr_Kinases-Pseudokinases"/>
</dbReference>
<dbReference type="EMBL" id="CAIX01000243">
    <property type="protein sequence ID" value="CCI10439.1"/>
    <property type="molecule type" value="Genomic_DNA"/>
</dbReference>
<evidence type="ECO:0000313" key="4">
    <source>
        <dbReference type="Proteomes" id="UP000053237"/>
    </source>
</evidence>
<feature type="domain" description="Protein kinase" evidence="2">
    <location>
        <begin position="86"/>
        <end position="399"/>
    </location>
</feature>
<comment type="caution">
    <text evidence="3">The sequence shown here is derived from an EMBL/GenBank/DDBJ whole genome shotgun (WGS) entry which is preliminary data.</text>
</comment>
<dbReference type="AlphaFoldDB" id="A0A024FUX3"/>
<dbReference type="PANTHER" id="PTHR44329:SF214">
    <property type="entry name" value="PROTEIN KINASE DOMAIN-CONTAINING PROTEIN"/>
    <property type="match status" value="1"/>
</dbReference>
<dbReference type="Proteomes" id="UP000053237">
    <property type="component" value="Unassembled WGS sequence"/>
</dbReference>
<feature type="compositionally biased region" description="Basic and acidic residues" evidence="1">
    <location>
        <begin position="19"/>
        <end position="31"/>
    </location>
</feature>
<dbReference type="InParanoid" id="A0A024FUX3"/>